<name>A0A835HEK5_9MAGN</name>
<proteinExistence type="predicted"/>
<comment type="caution">
    <text evidence="1">The sequence shown here is derived from an EMBL/GenBank/DDBJ whole genome shotgun (WGS) entry which is preliminary data.</text>
</comment>
<organism evidence="1 2">
    <name type="scientific">Coptis chinensis</name>
    <dbReference type="NCBI Taxonomy" id="261450"/>
    <lineage>
        <taxon>Eukaryota</taxon>
        <taxon>Viridiplantae</taxon>
        <taxon>Streptophyta</taxon>
        <taxon>Embryophyta</taxon>
        <taxon>Tracheophyta</taxon>
        <taxon>Spermatophyta</taxon>
        <taxon>Magnoliopsida</taxon>
        <taxon>Ranunculales</taxon>
        <taxon>Ranunculaceae</taxon>
        <taxon>Coptidoideae</taxon>
        <taxon>Coptis</taxon>
    </lineage>
</organism>
<keyword evidence="2" id="KW-1185">Reference proteome</keyword>
<reference evidence="1 2" key="1">
    <citation type="submission" date="2020-10" db="EMBL/GenBank/DDBJ databases">
        <title>The Coptis chinensis genome and diversification of protoberbering-type alkaloids.</title>
        <authorList>
            <person name="Wang B."/>
            <person name="Shu S."/>
            <person name="Song C."/>
            <person name="Liu Y."/>
        </authorList>
    </citation>
    <scope>NUCLEOTIDE SEQUENCE [LARGE SCALE GENOMIC DNA]</scope>
    <source>
        <strain evidence="1">HL-2020</strain>
        <tissue evidence="1">Leaf</tissue>
    </source>
</reference>
<dbReference type="Proteomes" id="UP000631114">
    <property type="component" value="Unassembled WGS sequence"/>
</dbReference>
<protein>
    <submittedName>
        <fullName evidence="1">Uncharacterized protein</fullName>
    </submittedName>
</protein>
<dbReference type="EMBL" id="JADFTS010000007">
    <property type="protein sequence ID" value="KAF9599075.1"/>
    <property type="molecule type" value="Genomic_DNA"/>
</dbReference>
<evidence type="ECO:0000313" key="2">
    <source>
        <dbReference type="Proteomes" id="UP000631114"/>
    </source>
</evidence>
<gene>
    <name evidence="1" type="ORF">IFM89_033682</name>
</gene>
<sequence length="123" mass="14161">MANEGSILINWLKEIMEFDKSEARVKGLVDSELSKFQNISFILQRTENENLPKESDSNGKCLKITAIDLEGIHGDFEGLRRFHEQPTDEKRKIYAYDCSRKVGFLGNGDHYESEAANWKDTLF</sequence>
<evidence type="ECO:0000313" key="1">
    <source>
        <dbReference type="EMBL" id="KAF9599075.1"/>
    </source>
</evidence>
<dbReference type="AlphaFoldDB" id="A0A835HEK5"/>
<dbReference type="SUPFAM" id="SSF51197">
    <property type="entry name" value="Clavaminate synthase-like"/>
    <property type="match status" value="1"/>
</dbReference>
<dbReference type="Gene3D" id="2.60.120.330">
    <property type="entry name" value="B-lactam Antibiotic, Isopenicillin N Synthase, Chain"/>
    <property type="match status" value="1"/>
</dbReference>
<dbReference type="InterPro" id="IPR027443">
    <property type="entry name" value="IPNS-like_sf"/>
</dbReference>
<accession>A0A835HEK5</accession>